<dbReference type="InterPro" id="IPR050663">
    <property type="entry name" value="Ankyrin-SOCS_Box"/>
</dbReference>
<sequence length="222" mass="23553">MPTQSSAGRTTTNVLLRSFDDKKEQKRMQNRIAQQTYRQNQKQRVQALEAAVRASCDMGLISPPPTTIHVSDHRNVYPAAGATPISQDTGAALDDPSLWLINNQDVNLNLSEPSPPPPPTPMSSAGRTPLHLAVCNGNEAMTRLLLDSCADVARQDSSGCTPLHLAAEADHDAISTAKVLLERSADVNAKDATGQAALHLAVDAGSEALVLLLLSHGANINA</sequence>
<dbReference type="AlphaFoldDB" id="A0AAN7CJ22"/>
<accession>A0AAN7CJ22</accession>
<evidence type="ECO:0000256" key="2">
    <source>
        <dbReference type="ARBA" id="ARBA00023043"/>
    </source>
</evidence>
<dbReference type="InterPro" id="IPR002110">
    <property type="entry name" value="Ankyrin_rpt"/>
</dbReference>
<gene>
    <name evidence="4" type="ORF">C7999DRAFT_45062</name>
</gene>
<dbReference type="PROSITE" id="PS50088">
    <property type="entry name" value="ANK_REPEAT"/>
    <property type="match status" value="3"/>
</dbReference>
<reference evidence="4" key="2">
    <citation type="submission" date="2023-05" db="EMBL/GenBank/DDBJ databases">
        <authorList>
            <consortium name="Lawrence Berkeley National Laboratory"/>
            <person name="Steindorff A."/>
            <person name="Hensen N."/>
            <person name="Bonometti L."/>
            <person name="Westerberg I."/>
            <person name="Brannstrom I.O."/>
            <person name="Guillou S."/>
            <person name="Cros-Aarteil S."/>
            <person name="Calhoun S."/>
            <person name="Haridas S."/>
            <person name="Kuo A."/>
            <person name="Mondo S."/>
            <person name="Pangilinan J."/>
            <person name="Riley R."/>
            <person name="Labutti K."/>
            <person name="Andreopoulos B."/>
            <person name="Lipzen A."/>
            <person name="Chen C."/>
            <person name="Yanf M."/>
            <person name="Daum C."/>
            <person name="Ng V."/>
            <person name="Clum A."/>
            <person name="Ohm R."/>
            <person name="Martin F."/>
            <person name="Silar P."/>
            <person name="Natvig D."/>
            <person name="Lalanne C."/>
            <person name="Gautier V."/>
            <person name="Ament-Velasquez S.L."/>
            <person name="Kruys A."/>
            <person name="Hutchinson M.I."/>
            <person name="Powell A.J."/>
            <person name="Barry K."/>
            <person name="Miller A.N."/>
            <person name="Grigoriev I.V."/>
            <person name="Debuchy R."/>
            <person name="Gladieux P."/>
            <person name="Thoren M.H."/>
            <person name="Johannesson H."/>
        </authorList>
    </citation>
    <scope>NUCLEOTIDE SEQUENCE</scope>
    <source>
        <strain evidence="4">CBS 359.72</strain>
    </source>
</reference>
<proteinExistence type="predicted"/>
<keyword evidence="2 3" id="KW-0040">ANK repeat</keyword>
<dbReference type="GO" id="GO:0000976">
    <property type="term" value="F:transcription cis-regulatory region binding"/>
    <property type="evidence" value="ECO:0007669"/>
    <property type="project" value="TreeGrafter"/>
</dbReference>
<dbReference type="EMBL" id="MU857908">
    <property type="protein sequence ID" value="KAK4243028.1"/>
    <property type="molecule type" value="Genomic_DNA"/>
</dbReference>
<dbReference type="GO" id="GO:0045944">
    <property type="term" value="P:positive regulation of transcription by RNA polymerase II"/>
    <property type="evidence" value="ECO:0007669"/>
    <property type="project" value="TreeGrafter"/>
</dbReference>
<protein>
    <submittedName>
        <fullName evidence="4">Ankyrin repeat-containing domain protein</fullName>
    </submittedName>
</protein>
<dbReference type="SUPFAM" id="SSF57959">
    <property type="entry name" value="Leucine zipper domain"/>
    <property type="match status" value="1"/>
</dbReference>
<dbReference type="CDD" id="cd14688">
    <property type="entry name" value="bZIP_YAP"/>
    <property type="match status" value="1"/>
</dbReference>
<dbReference type="InterPro" id="IPR036770">
    <property type="entry name" value="Ankyrin_rpt-contain_sf"/>
</dbReference>
<dbReference type="InterPro" id="IPR046347">
    <property type="entry name" value="bZIP_sf"/>
</dbReference>
<feature type="repeat" description="ANK" evidence="3">
    <location>
        <begin position="125"/>
        <end position="157"/>
    </location>
</feature>
<evidence type="ECO:0000256" key="1">
    <source>
        <dbReference type="ARBA" id="ARBA00022737"/>
    </source>
</evidence>
<dbReference type="Gene3D" id="1.25.40.20">
    <property type="entry name" value="Ankyrin repeat-containing domain"/>
    <property type="match status" value="1"/>
</dbReference>
<dbReference type="PRINTS" id="PR01415">
    <property type="entry name" value="ANKYRIN"/>
</dbReference>
<dbReference type="PROSITE" id="PS50297">
    <property type="entry name" value="ANK_REP_REGION"/>
    <property type="match status" value="3"/>
</dbReference>
<dbReference type="SMART" id="SM00248">
    <property type="entry name" value="ANK"/>
    <property type="match status" value="3"/>
</dbReference>
<evidence type="ECO:0000313" key="5">
    <source>
        <dbReference type="Proteomes" id="UP001303647"/>
    </source>
</evidence>
<evidence type="ECO:0000256" key="3">
    <source>
        <dbReference type="PROSITE-ProRule" id="PRU00023"/>
    </source>
</evidence>
<dbReference type="Gene3D" id="1.20.5.170">
    <property type="match status" value="1"/>
</dbReference>
<organism evidence="4 5">
    <name type="scientific">Corynascus novoguineensis</name>
    <dbReference type="NCBI Taxonomy" id="1126955"/>
    <lineage>
        <taxon>Eukaryota</taxon>
        <taxon>Fungi</taxon>
        <taxon>Dikarya</taxon>
        <taxon>Ascomycota</taxon>
        <taxon>Pezizomycotina</taxon>
        <taxon>Sordariomycetes</taxon>
        <taxon>Sordariomycetidae</taxon>
        <taxon>Sordariales</taxon>
        <taxon>Chaetomiaceae</taxon>
        <taxon>Corynascus</taxon>
    </lineage>
</organism>
<dbReference type="Pfam" id="PF12796">
    <property type="entry name" value="Ank_2"/>
    <property type="match status" value="1"/>
</dbReference>
<evidence type="ECO:0000313" key="4">
    <source>
        <dbReference type="EMBL" id="KAK4243028.1"/>
    </source>
</evidence>
<dbReference type="PANTHER" id="PTHR24193">
    <property type="entry name" value="ANKYRIN REPEAT PROTEIN"/>
    <property type="match status" value="1"/>
</dbReference>
<feature type="repeat" description="ANK" evidence="3">
    <location>
        <begin position="193"/>
        <end position="222"/>
    </location>
</feature>
<dbReference type="GO" id="GO:0003700">
    <property type="term" value="F:DNA-binding transcription factor activity"/>
    <property type="evidence" value="ECO:0007669"/>
    <property type="project" value="InterPro"/>
</dbReference>
<comment type="caution">
    <text evidence="4">The sequence shown here is derived from an EMBL/GenBank/DDBJ whole genome shotgun (WGS) entry which is preliminary data.</text>
</comment>
<dbReference type="SUPFAM" id="SSF48403">
    <property type="entry name" value="Ankyrin repeat"/>
    <property type="match status" value="1"/>
</dbReference>
<dbReference type="Pfam" id="PF00023">
    <property type="entry name" value="Ank"/>
    <property type="match status" value="1"/>
</dbReference>
<dbReference type="Proteomes" id="UP001303647">
    <property type="component" value="Unassembled WGS sequence"/>
</dbReference>
<keyword evidence="1" id="KW-0677">Repeat</keyword>
<reference evidence="4" key="1">
    <citation type="journal article" date="2023" name="Mol. Phylogenet. Evol.">
        <title>Genome-scale phylogeny and comparative genomics of the fungal order Sordariales.</title>
        <authorList>
            <person name="Hensen N."/>
            <person name="Bonometti L."/>
            <person name="Westerberg I."/>
            <person name="Brannstrom I.O."/>
            <person name="Guillou S."/>
            <person name="Cros-Aarteil S."/>
            <person name="Calhoun S."/>
            <person name="Haridas S."/>
            <person name="Kuo A."/>
            <person name="Mondo S."/>
            <person name="Pangilinan J."/>
            <person name="Riley R."/>
            <person name="LaButti K."/>
            <person name="Andreopoulos B."/>
            <person name="Lipzen A."/>
            <person name="Chen C."/>
            <person name="Yan M."/>
            <person name="Daum C."/>
            <person name="Ng V."/>
            <person name="Clum A."/>
            <person name="Steindorff A."/>
            <person name="Ohm R.A."/>
            <person name="Martin F."/>
            <person name="Silar P."/>
            <person name="Natvig D.O."/>
            <person name="Lalanne C."/>
            <person name="Gautier V."/>
            <person name="Ament-Velasquez S.L."/>
            <person name="Kruys A."/>
            <person name="Hutchinson M.I."/>
            <person name="Powell A.J."/>
            <person name="Barry K."/>
            <person name="Miller A.N."/>
            <person name="Grigoriev I.V."/>
            <person name="Debuchy R."/>
            <person name="Gladieux P."/>
            <person name="Hiltunen Thoren M."/>
            <person name="Johannesson H."/>
        </authorList>
    </citation>
    <scope>NUCLEOTIDE SEQUENCE</scope>
    <source>
        <strain evidence="4">CBS 359.72</strain>
    </source>
</reference>
<keyword evidence="5" id="KW-1185">Reference proteome</keyword>
<name>A0AAN7CJ22_9PEZI</name>
<dbReference type="PANTHER" id="PTHR24193:SF121">
    <property type="entry name" value="ADA2A-CONTAINING COMPLEX COMPONENT 3, ISOFORM D"/>
    <property type="match status" value="1"/>
</dbReference>
<feature type="repeat" description="ANK" evidence="3">
    <location>
        <begin position="158"/>
        <end position="192"/>
    </location>
</feature>
<dbReference type="GO" id="GO:0005634">
    <property type="term" value="C:nucleus"/>
    <property type="evidence" value="ECO:0007669"/>
    <property type="project" value="TreeGrafter"/>
</dbReference>